<name>B8CSN7_SHEPW</name>
<organism evidence="1 2">
    <name type="scientific">Shewanella piezotolerans (strain WP3 / JCM 13877)</name>
    <dbReference type="NCBI Taxonomy" id="225849"/>
    <lineage>
        <taxon>Bacteria</taxon>
        <taxon>Pseudomonadati</taxon>
        <taxon>Pseudomonadota</taxon>
        <taxon>Gammaproteobacteria</taxon>
        <taxon>Alteromonadales</taxon>
        <taxon>Shewanellaceae</taxon>
        <taxon>Shewanella</taxon>
    </lineage>
</organism>
<dbReference type="AlphaFoldDB" id="B8CSN7"/>
<dbReference type="HOGENOM" id="CLU_3296433_0_0_6"/>
<dbReference type="EMBL" id="CP000472">
    <property type="protein sequence ID" value="ACJ30663.1"/>
    <property type="molecule type" value="Genomic_DNA"/>
</dbReference>
<reference evidence="1 2" key="1">
    <citation type="journal article" date="2008" name="PLoS ONE">
        <title>Environmental adaptation: genomic analysis of the piezotolerant and psychrotolerant deep-sea iron reducing bacterium Shewanella piezotolerans WP3.</title>
        <authorList>
            <person name="Wang F."/>
            <person name="Wang J."/>
            <person name="Jian H."/>
            <person name="Zhang B."/>
            <person name="Li S."/>
            <person name="Wang F."/>
            <person name="Zeng X."/>
            <person name="Gao L."/>
            <person name="Bartlett D.H."/>
            <person name="Yu J."/>
            <person name="Hu S."/>
            <person name="Xiao X."/>
        </authorList>
    </citation>
    <scope>NUCLEOTIDE SEQUENCE [LARGE SCALE GENOMIC DNA]</scope>
    <source>
        <strain evidence="2">WP3 / JCM 13877</strain>
    </source>
</reference>
<evidence type="ECO:0000313" key="2">
    <source>
        <dbReference type="Proteomes" id="UP000000753"/>
    </source>
</evidence>
<sequence length="40" mass="4413">MPLMVIPLVKSITLSKVHAFYIKKTIAEGFVSAHFVVALI</sequence>
<accession>B8CSN7</accession>
<keyword evidence="2" id="KW-1185">Reference proteome</keyword>
<proteinExistence type="predicted"/>
<dbReference type="Proteomes" id="UP000000753">
    <property type="component" value="Chromosome"/>
</dbReference>
<protein>
    <submittedName>
        <fullName evidence="1">Uncharacterized protein</fullName>
    </submittedName>
</protein>
<gene>
    <name evidence="1" type="ordered locus">swp_3993</name>
</gene>
<evidence type="ECO:0000313" key="1">
    <source>
        <dbReference type="EMBL" id="ACJ30663.1"/>
    </source>
</evidence>
<dbReference type="KEGG" id="swp:swp_3993"/>